<reference evidence="2 3" key="1">
    <citation type="submission" date="2018-12" db="EMBL/GenBank/DDBJ databases">
        <authorList>
            <person name="Yu L."/>
        </authorList>
    </citation>
    <scope>NUCLEOTIDE SEQUENCE [LARGE SCALE GENOMIC DNA]</scope>
    <source>
        <strain evidence="2 3">HAW-EB5</strain>
    </source>
</reference>
<dbReference type="RefSeq" id="WP_126503665.1">
    <property type="nucleotide sequence ID" value="NZ_RXNV01000001.1"/>
</dbReference>
<evidence type="ECO:0000256" key="1">
    <source>
        <dbReference type="SAM" id="Phobius"/>
    </source>
</evidence>
<dbReference type="Proteomes" id="UP000282060">
    <property type="component" value="Unassembled WGS sequence"/>
</dbReference>
<dbReference type="EMBL" id="RXNV01000001">
    <property type="protein sequence ID" value="RTR34433.1"/>
    <property type="molecule type" value="Genomic_DNA"/>
</dbReference>
<name>A0A3S0RR88_9GAMM</name>
<organism evidence="2 3">
    <name type="scientific">Shewanella atlantica</name>
    <dbReference type="NCBI Taxonomy" id="271099"/>
    <lineage>
        <taxon>Bacteria</taxon>
        <taxon>Pseudomonadati</taxon>
        <taxon>Pseudomonadota</taxon>
        <taxon>Gammaproteobacteria</taxon>
        <taxon>Alteromonadales</taxon>
        <taxon>Shewanellaceae</taxon>
        <taxon>Shewanella</taxon>
    </lineage>
</organism>
<gene>
    <name evidence="2" type="ORF">EKG39_01795</name>
</gene>
<feature type="transmembrane region" description="Helical" evidence="1">
    <location>
        <begin position="12"/>
        <end position="34"/>
    </location>
</feature>
<proteinExistence type="predicted"/>
<keyword evidence="1" id="KW-0812">Transmembrane</keyword>
<protein>
    <submittedName>
        <fullName evidence="2">Uncharacterized protein</fullName>
    </submittedName>
</protein>
<accession>A0A3S0RR88</accession>
<keyword evidence="1" id="KW-1133">Transmembrane helix</keyword>
<evidence type="ECO:0000313" key="2">
    <source>
        <dbReference type="EMBL" id="RTR34433.1"/>
    </source>
</evidence>
<dbReference type="AlphaFoldDB" id="A0A3S0RR88"/>
<keyword evidence="1" id="KW-0472">Membrane</keyword>
<dbReference type="OrthoDB" id="6266000at2"/>
<keyword evidence="3" id="KW-1185">Reference proteome</keyword>
<sequence>MKLSLQGNGKVSIFQLTAVFSMLFALVGFSYNVWRMEITEYNSNMRSASFELLLQLSELEGIVYAAHYDQDTVAGNPRKGWIKVNLIADLSMITEAEIKDSAIQLKQEWQANWQTMTDSESSAVAVVEAIDHTREEVRLLLSKLD</sequence>
<evidence type="ECO:0000313" key="3">
    <source>
        <dbReference type="Proteomes" id="UP000282060"/>
    </source>
</evidence>
<comment type="caution">
    <text evidence="2">The sequence shown here is derived from an EMBL/GenBank/DDBJ whole genome shotgun (WGS) entry which is preliminary data.</text>
</comment>